<evidence type="ECO:0000313" key="3">
    <source>
        <dbReference type="Proteomes" id="UP001209922"/>
    </source>
</evidence>
<organism evidence="2 3">
    <name type="scientific">Xanthomonas chitinilytica</name>
    <dbReference type="NCBI Taxonomy" id="2989819"/>
    <lineage>
        <taxon>Bacteria</taxon>
        <taxon>Pseudomonadati</taxon>
        <taxon>Pseudomonadota</taxon>
        <taxon>Gammaproteobacteria</taxon>
        <taxon>Lysobacterales</taxon>
        <taxon>Lysobacteraceae</taxon>
        <taxon>Xanthomonas</taxon>
    </lineage>
</organism>
<feature type="chain" id="PRO_5047490782" description="VCBS repeat-containing protein" evidence="1">
    <location>
        <begin position="21"/>
        <end position="371"/>
    </location>
</feature>
<gene>
    <name evidence="2" type="ORF">OK345_06405</name>
</gene>
<feature type="signal peptide" evidence="1">
    <location>
        <begin position="1"/>
        <end position="20"/>
    </location>
</feature>
<name>A0ABT3JV99_9XANT</name>
<sequence length="371" mass="41046">MLPRLLFFLALSVPVAGAHAATLDDVLERLRGEIAAQPIDEPMPIDKVLARYQDETLHWFELPVEPDADAAPTPPARPQHVAPADWEAVLHFLQADDPQRERPVELGGLSLALADLDDDGHNDLLLSYYSGGTGLFSTIEVGRRHGDTFVFAGSDGTEGPRSYSINGRGGDQAVYFLRIDGRRHVGYRDGDYHGDLLTLDRPLSADPAERTPSHALRIDYRHRHRLAAPAGESPPADEAQRAILQDRQLLAAIERQLALLQFDDDGRQIAPDPGQRCPVPADSAIDGDTRWQWPWRFAGHYTFDFVADMRVESGGRCLGASLVAFRSSYMASYENCCQLWLFDAPGEQATSLELRSERRLHRVEIVPAGAG</sequence>
<keyword evidence="3" id="KW-1185">Reference proteome</keyword>
<dbReference type="RefSeq" id="WP_265127086.1">
    <property type="nucleotide sequence ID" value="NZ_JAPCHY010000004.1"/>
</dbReference>
<evidence type="ECO:0008006" key="4">
    <source>
        <dbReference type="Google" id="ProtNLM"/>
    </source>
</evidence>
<reference evidence="2 3" key="1">
    <citation type="submission" date="2022-10" db="EMBL/GenBank/DDBJ databases">
        <title>Xanthomonas sp. H13-6.</title>
        <authorList>
            <person name="Liu X."/>
            <person name="Deng Z."/>
            <person name="Jiang Y."/>
            <person name="Yu T."/>
            <person name="Ai J."/>
        </authorList>
    </citation>
    <scope>NUCLEOTIDE SEQUENCE [LARGE SCALE GENOMIC DNA]</scope>
    <source>
        <strain evidence="2 3">H13-6</strain>
    </source>
</reference>
<accession>A0ABT3JV99</accession>
<comment type="caution">
    <text evidence="2">The sequence shown here is derived from an EMBL/GenBank/DDBJ whole genome shotgun (WGS) entry which is preliminary data.</text>
</comment>
<protein>
    <recommendedName>
        <fullName evidence="4">VCBS repeat-containing protein</fullName>
    </recommendedName>
</protein>
<dbReference type="InterPro" id="IPR028994">
    <property type="entry name" value="Integrin_alpha_N"/>
</dbReference>
<dbReference type="SUPFAM" id="SSF69318">
    <property type="entry name" value="Integrin alpha N-terminal domain"/>
    <property type="match status" value="1"/>
</dbReference>
<dbReference type="Proteomes" id="UP001209922">
    <property type="component" value="Unassembled WGS sequence"/>
</dbReference>
<keyword evidence="1" id="KW-0732">Signal</keyword>
<dbReference type="EMBL" id="JAPCHY010000004">
    <property type="protein sequence ID" value="MCW4472129.1"/>
    <property type="molecule type" value="Genomic_DNA"/>
</dbReference>
<evidence type="ECO:0000256" key="1">
    <source>
        <dbReference type="SAM" id="SignalP"/>
    </source>
</evidence>
<proteinExistence type="predicted"/>
<evidence type="ECO:0000313" key="2">
    <source>
        <dbReference type="EMBL" id="MCW4472129.1"/>
    </source>
</evidence>